<organism evidence="2 3">
    <name type="scientific">Ceutorhynchus assimilis</name>
    <name type="common">cabbage seed weevil</name>
    <dbReference type="NCBI Taxonomy" id="467358"/>
    <lineage>
        <taxon>Eukaryota</taxon>
        <taxon>Metazoa</taxon>
        <taxon>Ecdysozoa</taxon>
        <taxon>Arthropoda</taxon>
        <taxon>Hexapoda</taxon>
        <taxon>Insecta</taxon>
        <taxon>Pterygota</taxon>
        <taxon>Neoptera</taxon>
        <taxon>Endopterygota</taxon>
        <taxon>Coleoptera</taxon>
        <taxon>Polyphaga</taxon>
        <taxon>Cucujiformia</taxon>
        <taxon>Curculionidae</taxon>
        <taxon>Ceutorhynchinae</taxon>
        <taxon>Ceutorhynchus</taxon>
    </lineage>
</organism>
<dbReference type="OrthoDB" id="2155538at2759"/>
<sequence length="202" mass="24244">MSEIDFGQTPDEPIKKSFAGFDQESARTNTDSIWGAIMNKYNEDREELEQYIKKRDNTEDEASLHHLPVIVYLNKEVFPVLCEALIAMLGIVTDENSFNRQKSAFHGIDYLSEYLHNKNPKHPDRRNNWTYIFDMDWVNDYLQHNPRPYYPFSLIWSREYAAVKIQSFLRGYWVRRRDDVQEVRTFWKDYKLSKQNEAIQLF</sequence>
<dbReference type="InterPro" id="IPR000048">
    <property type="entry name" value="IQ_motif_EF-hand-BS"/>
</dbReference>
<dbReference type="EMBL" id="OU892286">
    <property type="protein sequence ID" value="CAG9761505.1"/>
    <property type="molecule type" value="Genomic_DNA"/>
</dbReference>
<protein>
    <submittedName>
        <fullName evidence="2">Uncharacterized protein</fullName>
    </submittedName>
</protein>
<dbReference type="PROSITE" id="PS50096">
    <property type="entry name" value="IQ"/>
    <property type="match status" value="1"/>
</dbReference>
<gene>
    <name evidence="2" type="ORF">CEUTPL_LOCUS2207</name>
</gene>
<dbReference type="PANTHER" id="PTHR34927">
    <property type="entry name" value="IQ DOMAIN-CONTAINING PROTEIN K"/>
    <property type="match status" value="1"/>
</dbReference>
<evidence type="ECO:0000313" key="2">
    <source>
        <dbReference type="EMBL" id="CAG9761505.1"/>
    </source>
</evidence>
<feature type="region of interest" description="Disordered" evidence="1">
    <location>
        <begin position="1"/>
        <end position="21"/>
    </location>
</feature>
<accession>A0A9N9MGC5</accession>
<dbReference type="Proteomes" id="UP001152799">
    <property type="component" value="Chromosome 10"/>
</dbReference>
<reference evidence="2" key="1">
    <citation type="submission" date="2022-01" db="EMBL/GenBank/DDBJ databases">
        <authorList>
            <person name="King R."/>
        </authorList>
    </citation>
    <scope>NUCLEOTIDE SEQUENCE</scope>
</reference>
<evidence type="ECO:0000256" key="1">
    <source>
        <dbReference type="SAM" id="MobiDB-lite"/>
    </source>
</evidence>
<dbReference type="InterPro" id="IPR043408">
    <property type="entry name" value="IQCK"/>
</dbReference>
<dbReference type="Pfam" id="PF00612">
    <property type="entry name" value="IQ"/>
    <property type="match status" value="1"/>
</dbReference>
<dbReference type="PANTHER" id="PTHR34927:SF1">
    <property type="entry name" value="IQ DOMAIN-CONTAINING PROTEIN K"/>
    <property type="match status" value="1"/>
</dbReference>
<name>A0A9N9MGC5_9CUCU</name>
<dbReference type="AlphaFoldDB" id="A0A9N9MGC5"/>
<proteinExistence type="predicted"/>
<keyword evidence="3" id="KW-1185">Reference proteome</keyword>
<evidence type="ECO:0000313" key="3">
    <source>
        <dbReference type="Proteomes" id="UP001152799"/>
    </source>
</evidence>